<dbReference type="EMBL" id="AMZO01000021">
    <property type="protein sequence ID" value="ELR65004.1"/>
    <property type="molecule type" value="Genomic_DNA"/>
</dbReference>
<accession>L8JBQ1</accession>
<keyword evidence="4" id="KW-1185">Reference proteome</keyword>
<dbReference type="Pfam" id="PF11301">
    <property type="entry name" value="DUF3103"/>
    <property type="match status" value="1"/>
</dbReference>
<dbReference type="PROSITE" id="PS51257">
    <property type="entry name" value="PROKAR_LIPOPROTEIN"/>
    <property type="match status" value="1"/>
</dbReference>
<dbReference type="Proteomes" id="UP000011134">
    <property type="component" value="Unassembled WGS sequence"/>
</dbReference>
<organism evidence="3 4">
    <name type="scientific">Photobacterium marinum</name>
    <dbReference type="NCBI Taxonomy" id="1056511"/>
    <lineage>
        <taxon>Bacteria</taxon>
        <taxon>Pseudomonadati</taxon>
        <taxon>Pseudomonadota</taxon>
        <taxon>Gammaproteobacteria</taxon>
        <taxon>Vibrionales</taxon>
        <taxon>Vibrionaceae</taxon>
        <taxon>Photobacterium</taxon>
    </lineage>
</organism>
<dbReference type="OrthoDB" id="6190837at2"/>
<name>L8JBQ1_9GAMM</name>
<protein>
    <recommendedName>
        <fullName evidence="5">DUF3103 domain-containing protein</fullName>
    </recommendedName>
</protein>
<dbReference type="InterPro" id="IPR021452">
    <property type="entry name" value="DUF3103"/>
</dbReference>
<evidence type="ECO:0000313" key="3">
    <source>
        <dbReference type="EMBL" id="ELR65004.1"/>
    </source>
</evidence>
<feature type="chain" id="PRO_5003992960" description="DUF3103 domain-containing protein" evidence="2">
    <location>
        <begin position="19"/>
        <end position="380"/>
    </location>
</feature>
<dbReference type="AlphaFoldDB" id="L8JBQ1"/>
<keyword evidence="2" id="KW-0732">Signal</keyword>
<feature type="signal peptide" evidence="2">
    <location>
        <begin position="1"/>
        <end position="18"/>
    </location>
</feature>
<evidence type="ECO:0000256" key="2">
    <source>
        <dbReference type="SAM" id="SignalP"/>
    </source>
</evidence>
<reference evidence="3 4" key="1">
    <citation type="submission" date="2012-12" db="EMBL/GenBank/DDBJ databases">
        <title>Genome Assembly of Photobacterium sp. AK15.</title>
        <authorList>
            <person name="Khatri I."/>
            <person name="Vaidya B."/>
            <person name="Srinivas T.N.R."/>
            <person name="Subramanian S."/>
            <person name="Pinnaka A."/>
        </authorList>
    </citation>
    <scope>NUCLEOTIDE SEQUENCE [LARGE SCALE GENOMIC DNA]</scope>
    <source>
        <strain evidence="3 4">AK15</strain>
    </source>
</reference>
<proteinExistence type="predicted"/>
<comment type="caution">
    <text evidence="3">The sequence shown here is derived from an EMBL/GenBank/DDBJ whole genome shotgun (WGS) entry which is preliminary data.</text>
</comment>
<dbReference type="RefSeq" id="WP_007467246.1">
    <property type="nucleotide sequence ID" value="NZ_AMZO01000021.1"/>
</dbReference>
<sequence>MRRITLGATLLILGTVLAGCQDNQDQPANLSTEAKSKRQIAQELSTNYQDFETQLTKQISEDYTSVPLNELVANSDDNDLQAMVFSADQAAVTKRGINGETSSLLNISLADPEMIAKLKDGEKPLFTYQPDSVEAGDTIEMFDINGETVFGSADVLPEQPVFIVGVNEKEAMRAGLSVMQSAFEENNMPGFANQLKIADTTVDDKEFISTTVLKKISLQDDHEPWISGKAEIYALVSGVSPSRDEPKLDVVEMPYLDYQGKDYYPNQIMIYWDRYRWGAANIVLMEHDSNTNYRDLAKVIVKAASQIIASQVDGGVLSAAIVGELVNEIIKVIPDDAFTNNDDLVDYYYTIEQNQVLTDQPGASGNAMATFEPKDIQRTK</sequence>
<evidence type="ECO:0000313" key="4">
    <source>
        <dbReference type="Proteomes" id="UP000011134"/>
    </source>
</evidence>
<evidence type="ECO:0008006" key="5">
    <source>
        <dbReference type="Google" id="ProtNLM"/>
    </source>
</evidence>
<evidence type="ECO:0000256" key="1">
    <source>
        <dbReference type="SAM" id="MobiDB-lite"/>
    </source>
</evidence>
<dbReference type="PATRIC" id="fig|1056511.3.peg.3170"/>
<feature type="region of interest" description="Disordered" evidence="1">
    <location>
        <begin position="360"/>
        <end position="380"/>
    </location>
</feature>
<gene>
    <name evidence="3" type="ORF">C942_02097</name>
</gene>